<gene>
    <name evidence="1" type="ORF">SD28_01785</name>
</gene>
<sequence length="255" mass="29466">MQTELIYIKNNGDDFTLIGELPGSKDVFYSYTLSVNEIGKLEIVKSEKYIFFLDLSDLDMDTIHKFVFKFKNMCLANINFCIIYEVGVGELGEIKEKYDLIDKLQNLIPELDIYMTLRFSFKKTSSYVSPELLCLWNKAFKFVKDGNLEINSPSNSLKSNDRENRFNKPLDISSVESIGSFEVSNFEVSVSEVYSLSNYPFFSSSEFSSKKTSFKPDKSSLIKSINWNLSKYVHASPAARAYVKYMTKMYERNLR</sequence>
<protein>
    <submittedName>
        <fullName evidence="1">Uncharacterized protein</fullName>
    </submittedName>
</protein>
<proteinExistence type="predicted"/>
<organism evidence="1 2">
    <name type="scientific">Allofrancisella guangzhouensis</name>
    <dbReference type="NCBI Taxonomy" id="594679"/>
    <lineage>
        <taxon>Bacteria</taxon>
        <taxon>Pseudomonadati</taxon>
        <taxon>Pseudomonadota</taxon>
        <taxon>Gammaproteobacteria</taxon>
        <taxon>Thiotrichales</taxon>
        <taxon>Francisellaceae</taxon>
        <taxon>Allofrancisella</taxon>
    </lineage>
</organism>
<evidence type="ECO:0000313" key="2">
    <source>
        <dbReference type="Proteomes" id="UP000031104"/>
    </source>
</evidence>
<dbReference type="RefSeq" id="WP_039123440.1">
    <property type="nucleotide sequence ID" value="NZ_CP010427.1"/>
</dbReference>
<dbReference type="AlphaFoldDB" id="A0A0A8E8K2"/>
<accession>A0A0A8E8K2</accession>
<dbReference type="Proteomes" id="UP000031104">
    <property type="component" value="Chromosome"/>
</dbReference>
<dbReference type="EMBL" id="CP010427">
    <property type="protein sequence ID" value="AJC48471.1"/>
    <property type="molecule type" value="Genomic_DNA"/>
</dbReference>
<dbReference type="HOGENOM" id="CLU_1088830_0_0_6"/>
<evidence type="ECO:0000313" key="1">
    <source>
        <dbReference type="EMBL" id="AJC48471.1"/>
    </source>
</evidence>
<dbReference type="OrthoDB" id="5606308at2"/>
<keyword evidence="2" id="KW-1185">Reference proteome</keyword>
<dbReference type="KEGG" id="fgu:SD28_01785"/>
<name>A0A0A8E8K2_9GAMM</name>
<reference evidence="1 2" key="1">
    <citation type="submission" date="2014-12" db="EMBL/GenBank/DDBJ databases">
        <title>Complete genome sequence of Francisella guanzhouensis strain 08HL01032 isolated from air-conditioning system in China.</title>
        <authorList>
            <person name="Svensson D."/>
            <person name="Ohrman C."/>
            <person name="Backman S."/>
            <person name="Karlsson E."/>
            <person name="Nilsson E."/>
            <person name="Bystrom M."/>
            <person name="Larkeryd A."/>
            <person name="Stenberg P."/>
            <person name="Scholtz H.C."/>
            <person name="Forsman M."/>
            <person name="Sjodin A."/>
        </authorList>
    </citation>
    <scope>NUCLEOTIDE SEQUENCE [LARGE SCALE GENOMIC DNA]</scope>
    <source>
        <strain evidence="1 2">08HL01032</strain>
    </source>
</reference>